<organism evidence="3 4">
    <name type="scientific">Asparagus officinalis</name>
    <name type="common">Garden asparagus</name>
    <dbReference type="NCBI Taxonomy" id="4686"/>
    <lineage>
        <taxon>Eukaryota</taxon>
        <taxon>Viridiplantae</taxon>
        <taxon>Streptophyta</taxon>
        <taxon>Embryophyta</taxon>
        <taxon>Tracheophyta</taxon>
        <taxon>Spermatophyta</taxon>
        <taxon>Magnoliopsida</taxon>
        <taxon>Liliopsida</taxon>
        <taxon>Asparagales</taxon>
        <taxon>Asparagaceae</taxon>
        <taxon>Asparagoideae</taxon>
        <taxon>Asparagus</taxon>
    </lineage>
</organism>
<evidence type="ECO:0000313" key="3">
    <source>
        <dbReference type="EMBL" id="ONK67100.1"/>
    </source>
</evidence>
<name>A0A5P1ESR5_ASPOF</name>
<evidence type="ECO:0000256" key="1">
    <source>
        <dbReference type="SAM" id="MobiDB-lite"/>
    </source>
</evidence>
<sequence>MVSLAAMGIRALASLSGPAAALTHCLLRAAAVIVSARRHSPNHHRRSSLKRRLSLSQALPPQHSSTARCHRCLALTDEI</sequence>
<feature type="region of interest" description="Disordered" evidence="1">
    <location>
        <begin position="37"/>
        <end position="62"/>
    </location>
</feature>
<keyword evidence="2" id="KW-0732">Signal</keyword>
<feature type="signal peptide" evidence="2">
    <location>
        <begin position="1"/>
        <end position="21"/>
    </location>
</feature>
<evidence type="ECO:0008006" key="5">
    <source>
        <dbReference type="Google" id="ProtNLM"/>
    </source>
</evidence>
<dbReference type="Proteomes" id="UP000243459">
    <property type="component" value="Chromosome 6"/>
</dbReference>
<proteinExistence type="predicted"/>
<dbReference type="AlphaFoldDB" id="A0A5P1ESR5"/>
<feature type="chain" id="PRO_5024399090" description="Secreted protein" evidence="2">
    <location>
        <begin position="22"/>
        <end position="79"/>
    </location>
</feature>
<feature type="compositionally biased region" description="Basic residues" evidence="1">
    <location>
        <begin position="37"/>
        <end position="53"/>
    </location>
</feature>
<reference evidence="4" key="1">
    <citation type="journal article" date="2017" name="Nat. Commun.">
        <title>The asparagus genome sheds light on the origin and evolution of a young Y chromosome.</title>
        <authorList>
            <person name="Harkess A."/>
            <person name="Zhou J."/>
            <person name="Xu C."/>
            <person name="Bowers J.E."/>
            <person name="Van der Hulst R."/>
            <person name="Ayyampalayam S."/>
            <person name="Mercati F."/>
            <person name="Riccardi P."/>
            <person name="McKain M.R."/>
            <person name="Kakrana A."/>
            <person name="Tang H."/>
            <person name="Ray J."/>
            <person name="Groenendijk J."/>
            <person name="Arikit S."/>
            <person name="Mathioni S.M."/>
            <person name="Nakano M."/>
            <person name="Shan H."/>
            <person name="Telgmann-Rauber A."/>
            <person name="Kanno A."/>
            <person name="Yue Z."/>
            <person name="Chen H."/>
            <person name="Li W."/>
            <person name="Chen Y."/>
            <person name="Xu X."/>
            <person name="Zhang Y."/>
            <person name="Luo S."/>
            <person name="Chen H."/>
            <person name="Gao J."/>
            <person name="Mao Z."/>
            <person name="Pires J.C."/>
            <person name="Luo M."/>
            <person name="Kudrna D."/>
            <person name="Wing R.A."/>
            <person name="Meyers B.C."/>
            <person name="Yi K."/>
            <person name="Kong H."/>
            <person name="Lavrijsen P."/>
            <person name="Sunseri F."/>
            <person name="Falavigna A."/>
            <person name="Ye Y."/>
            <person name="Leebens-Mack J.H."/>
            <person name="Chen G."/>
        </authorList>
    </citation>
    <scope>NUCLEOTIDE SEQUENCE [LARGE SCALE GENOMIC DNA]</scope>
    <source>
        <strain evidence="4">cv. DH0086</strain>
    </source>
</reference>
<keyword evidence="4" id="KW-1185">Reference proteome</keyword>
<accession>A0A5P1ESR5</accession>
<evidence type="ECO:0000313" key="4">
    <source>
        <dbReference type="Proteomes" id="UP000243459"/>
    </source>
</evidence>
<protein>
    <recommendedName>
        <fullName evidence="5">Secreted protein</fullName>
    </recommendedName>
</protein>
<dbReference type="EMBL" id="CM007386">
    <property type="protein sequence ID" value="ONK67100.1"/>
    <property type="molecule type" value="Genomic_DNA"/>
</dbReference>
<dbReference type="Gramene" id="ONK67100">
    <property type="protein sequence ID" value="ONK67100"/>
    <property type="gene ID" value="A4U43_C06F15710"/>
</dbReference>
<gene>
    <name evidence="3" type="ORF">A4U43_C06F15710</name>
</gene>
<evidence type="ECO:0000256" key="2">
    <source>
        <dbReference type="SAM" id="SignalP"/>
    </source>
</evidence>